<keyword evidence="5" id="KW-1185">Reference proteome</keyword>
<evidence type="ECO:0000256" key="2">
    <source>
        <dbReference type="ARBA" id="ARBA00023315"/>
    </source>
</evidence>
<gene>
    <name evidence="4" type="ORF">ACH3VR_11525</name>
</gene>
<evidence type="ECO:0000256" key="1">
    <source>
        <dbReference type="ARBA" id="ARBA00022679"/>
    </source>
</evidence>
<feature type="domain" description="N-acetyltransferase" evidence="3">
    <location>
        <begin position="2"/>
        <end position="156"/>
    </location>
</feature>
<dbReference type="InterPro" id="IPR050832">
    <property type="entry name" value="Bact_Acetyltransf"/>
</dbReference>
<dbReference type="InterPro" id="IPR016181">
    <property type="entry name" value="Acyl_CoA_acyltransferase"/>
</dbReference>
<evidence type="ECO:0000313" key="5">
    <source>
        <dbReference type="Proteomes" id="UP001610861"/>
    </source>
</evidence>
<dbReference type="PROSITE" id="PS51186">
    <property type="entry name" value="GNAT"/>
    <property type="match status" value="1"/>
</dbReference>
<accession>A0ABW7Q838</accession>
<dbReference type="InterPro" id="IPR000182">
    <property type="entry name" value="GNAT_dom"/>
</dbReference>
<sequence length="164" mass="18205">MVELRPVPVDAAVARGLLTEYFALRAQTFPGNAYTTVFPSVQTFTSPDGVFLVLFDDGDLAVGCGGIRRVADGPHGARYEVKHLYLRPETRGRGWGRLLLDDLERRARNWGADELVLDTHHTLEAAGGLYASVGFIEIEPYNDNPNATRWYGLRLTAADDDERL</sequence>
<dbReference type="PANTHER" id="PTHR43877">
    <property type="entry name" value="AMINOALKYLPHOSPHONATE N-ACETYLTRANSFERASE-RELATED-RELATED"/>
    <property type="match status" value="1"/>
</dbReference>
<evidence type="ECO:0000313" key="4">
    <source>
        <dbReference type="EMBL" id="MFH8250988.1"/>
    </source>
</evidence>
<dbReference type="Proteomes" id="UP001610861">
    <property type="component" value="Unassembled WGS sequence"/>
</dbReference>
<dbReference type="Pfam" id="PF00583">
    <property type="entry name" value="Acetyltransf_1"/>
    <property type="match status" value="1"/>
</dbReference>
<dbReference type="SUPFAM" id="SSF55729">
    <property type="entry name" value="Acyl-CoA N-acyltransferases (Nat)"/>
    <property type="match status" value="1"/>
</dbReference>
<keyword evidence="2" id="KW-0012">Acyltransferase</keyword>
<organism evidence="4 5">
    <name type="scientific">Microbacterium alkaliflavum</name>
    <dbReference type="NCBI Taxonomy" id="3248839"/>
    <lineage>
        <taxon>Bacteria</taxon>
        <taxon>Bacillati</taxon>
        <taxon>Actinomycetota</taxon>
        <taxon>Actinomycetes</taxon>
        <taxon>Micrococcales</taxon>
        <taxon>Microbacteriaceae</taxon>
        <taxon>Microbacterium</taxon>
    </lineage>
</organism>
<keyword evidence="1" id="KW-0808">Transferase</keyword>
<dbReference type="CDD" id="cd04301">
    <property type="entry name" value="NAT_SF"/>
    <property type="match status" value="1"/>
</dbReference>
<evidence type="ECO:0000259" key="3">
    <source>
        <dbReference type="PROSITE" id="PS51186"/>
    </source>
</evidence>
<dbReference type="RefSeq" id="WP_397556435.1">
    <property type="nucleotide sequence ID" value="NZ_JBIQWL010000003.1"/>
</dbReference>
<proteinExistence type="predicted"/>
<dbReference type="PANTHER" id="PTHR43877:SF2">
    <property type="entry name" value="AMINOALKYLPHOSPHONATE N-ACETYLTRANSFERASE-RELATED"/>
    <property type="match status" value="1"/>
</dbReference>
<name>A0ABW7Q838_9MICO</name>
<reference evidence="4 5" key="1">
    <citation type="submission" date="2024-09" db="EMBL/GenBank/DDBJ databases">
        <authorList>
            <person name="Pan X."/>
        </authorList>
    </citation>
    <scope>NUCLEOTIDE SEQUENCE [LARGE SCALE GENOMIC DNA]</scope>
    <source>
        <strain evidence="4 5">B2969</strain>
    </source>
</reference>
<dbReference type="Gene3D" id="3.40.630.30">
    <property type="match status" value="1"/>
</dbReference>
<protein>
    <submittedName>
        <fullName evidence="4">GNAT family N-acetyltransferase</fullName>
    </submittedName>
</protein>
<comment type="caution">
    <text evidence="4">The sequence shown here is derived from an EMBL/GenBank/DDBJ whole genome shotgun (WGS) entry which is preliminary data.</text>
</comment>
<dbReference type="EMBL" id="JBIQWL010000003">
    <property type="protein sequence ID" value="MFH8250988.1"/>
    <property type="molecule type" value="Genomic_DNA"/>
</dbReference>